<proteinExistence type="predicted"/>
<feature type="compositionally biased region" description="Basic and acidic residues" evidence="1">
    <location>
        <begin position="142"/>
        <end position="157"/>
    </location>
</feature>
<dbReference type="AlphaFoldDB" id="A0AAV8QGY0"/>
<name>A0AAV8QGY0_ENSVE</name>
<gene>
    <name evidence="2" type="ORF">OPV22_021443</name>
</gene>
<keyword evidence="3" id="KW-1185">Reference proteome</keyword>
<feature type="region of interest" description="Disordered" evidence="1">
    <location>
        <begin position="134"/>
        <end position="157"/>
    </location>
</feature>
<dbReference type="EMBL" id="JAQQAF010000006">
    <property type="protein sequence ID" value="KAJ8477716.1"/>
    <property type="molecule type" value="Genomic_DNA"/>
</dbReference>
<protein>
    <submittedName>
        <fullName evidence="2">Uncharacterized protein</fullName>
    </submittedName>
</protein>
<feature type="region of interest" description="Disordered" evidence="1">
    <location>
        <begin position="80"/>
        <end position="104"/>
    </location>
</feature>
<evidence type="ECO:0000256" key="1">
    <source>
        <dbReference type="SAM" id="MobiDB-lite"/>
    </source>
</evidence>
<accession>A0AAV8QGY0</accession>
<sequence>MASSVSQYPQHRRGGVRGILETVIALAEYRVNYSRFACIPATAKRGLVTATSISTTTISRAQVSLFSLLAVDVCAQQPHPSSLSTQPETYRTLTHLPRSSPPPPTDYVSPSQWLYSVVLLAVVAAPVRSSLLESLRRGPPRGRPDRLPDETGDVSRDRIPPATLLATSTFDHWMTATSIDLFRVPTCPSRRCHPGPRSRPCGPPPRVFIRPHAPLLKPRLAGFPKVLELESS</sequence>
<evidence type="ECO:0000313" key="3">
    <source>
        <dbReference type="Proteomes" id="UP001222027"/>
    </source>
</evidence>
<dbReference type="Proteomes" id="UP001222027">
    <property type="component" value="Unassembled WGS sequence"/>
</dbReference>
<feature type="compositionally biased region" description="Polar residues" evidence="1">
    <location>
        <begin position="80"/>
        <end position="92"/>
    </location>
</feature>
<evidence type="ECO:0000313" key="2">
    <source>
        <dbReference type="EMBL" id="KAJ8477716.1"/>
    </source>
</evidence>
<reference evidence="2 3" key="1">
    <citation type="submission" date="2022-12" db="EMBL/GenBank/DDBJ databases">
        <title>Chromosome-scale assembly of the Ensete ventricosum genome.</title>
        <authorList>
            <person name="Dussert Y."/>
            <person name="Stocks J."/>
            <person name="Wendawek A."/>
            <person name="Woldeyes F."/>
            <person name="Nichols R.A."/>
            <person name="Borrell J.S."/>
        </authorList>
    </citation>
    <scope>NUCLEOTIDE SEQUENCE [LARGE SCALE GENOMIC DNA]</scope>
    <source>
        <strain evidence="3">cv. Maze</strain>
        <tissue evidence="2">Seeds</tissue>
    </source>
</reference>
<comment type="caution">
    <text evidence="2">The sequence shown here is derived from an EMBL/GenBank/DDBJ whole genome shotgun (WGS) entry which is preliminary data.</text>
</comment>
<organism evidence="2 3">
    <name type="scientific">Ensete ventricosum</name>
    <name type="common">Abyssinian banana</name>
    <name type="synonym">Musa ensete</name>
    <dbReference type="NCBI Taxonomy" id="4639"/>
    <lineage>
        <taxon>Eukaryota</taxon>
        <taxon>Viridiplantae</taxon>
        <taxon>Streptophyta</taxon>
        <taxon>Embryophyta</taxon>
        <taxon>Tracheophyta</taxon>
        <taxon>Spermatophyta</taxon>
        <taxon>Magnoliopsida</taxon>
        <taxon>Liliopsida</taxon>
        <taxon>Zingiberales</taxon>
        <taxon>Musaceae</taxon>
        <taxon>Ensete</taxon>
    </lineage>
</organism>